<evidence type="ECO:0000256" key="1">
    <source>
        <dbReference type="SAM" id="SignalP"/>
    </source>
</evidence>
<dbReference type="EMBL" id="SNZH01000005">
    <property type="protein sequence ID" value="TDR45012.1"/>
    <property type="molecule type" value="Genomic_DNA"/>
</dbReference>
<dbReference type="InterPro" id="IPR021381">
    <property type="entry name" value="DUF3011"/>
</dbReference>
<proteinExistence type="predicted"/>
<protein>
    <recommendedName>
        <fullName evidence="4">DUF3011 family protein</fullName>
    </recommendedName>
</protein>
<evidence type="ECO:0008006" key="4">
    <source>
        <dbReference type="Google" id="ProtNLM"/>
    </source>
</evidence>
<sequence length="194" mass="21395">MKRADLLSTAAAAALLLVTAASQAETVRCESSDGRYRSCPIDGRNGVSLSRQLSSQGCWQNDTWGFDLNRIWVDRGCRAEFRVGERSSGSSDKSNAVAGAIVLGLVGAAIIASNKNKDRDRYDDYRPGYGGNPRSTFRCESNNNRFTYCNAPNRGHLEVYRQLSSAPCDYGRSWGQERGRVWVSNGCRAEFAVY</sequence>
<keyword evidence="3" id="KW-1185">Reference proteome</keyword>
<dbReference type="Proteomes" id="UP000295293">
    <property type="component" value="Unassembled WGS sequence"/>
</dbReference>
<dbReference type="RefSeq" id="WP_243746010.1">
    <property type="nucleotide sequence ID" value="NZ_SNZH01000005.1"/>
</dbReference>
<feature type="signal peptide" evidence="1">
    <location>
        <begin position="1"/>
        <end position="24"/>
    </location>
</feature>
<evidence type="ECO:0000313" key="2">
    <source>
        <dbReference type="EMBL" id="TDR45012.1"/>
    </source>
</evidence>
<comment type="caution">
    <text evidence="2">The sequence shown here is derived from an EMBL/GenBank/DDBJ whole genome shotgun (WGS) entry which is preliminary data.</text>
</comment>
<gene>
    <name evidence="2" type="ORF">DFR29_105195</name>
</gene>
<accession>A0A4R6Z0I5</accession>
<keyword evidence="1" id="KW-0732">Signal</keyword>
<feature type="chain" id="PRO_5020537400" description="DUF3011 family protein" evidence="1">
    <location>
        <begin position="25"/>
        <end position="194"/>
    </location>
</feature>
<dbReference type="Pfam" id="PF11218">
    <property type="entry name" value="DUF3011"/>
    <property type="match status" value="2"/>
</dbReference>
<reference evidence="2 3" key="1">
    <citation type="submission" date="2019-03" db="EMBL/GenBank/DDBJ databases">
        <title>Genomic Encyclopedia of Type Strains, Phase IV (KMG-IV): sequencing the most valuable type-strain genomes for metagenomic binning, comparative biology and taxonomic classification.</title>
        <authorList>
            <person name="Goeker M."/>
        </authorList>
    </citation>
    <scope>NUCLEOTIDE SEQUENCE [LARGE SCALE GENOMIC DNA]</scope>
    <source>
        <strain evidence="2 3">DSM 21667</strain>
    </source>
</reference>
<evidence type="ECO:0000313" key="3">
    <source>
        <dbReference type="Proteomes" id="UP000295293"/>
    </source>
</evidence>
<dbReference type="AlphaFoldDB" id="A0A4R6Z0I5"/>
<organism evidence="2 3">
    <name type="scientific">Tahibacter aquaticus</name>
    <dbReference type="NCBI Taxonomy" id="520092"/>
    <lineage>
        <taxon>Bacteria</taxon>
        <taxon>Pseudomonadati</taxon>
        <taxon>Pseudomonadota</taxon>
        <taxon>Gammaproteobacteria</taxon>
        <taxon>Lysobacterales</taxon>
        <taxon>Rhodanobacteraceae</taxon>
        <taxon>Tahibacter</taxon>
    </lineage>
</organism>
<name>A0A4R6Z0I5_9GAMM</name>